<dbReference type="EMBL" id="JALNTZ010000004">
    <property type="protein sequence ID" value="KAJ3655042.1"/>
    <property type="molecule type" value="Genomic_DNA"/>
</dbReference>
<keyword evidence="10" id="KW-0539">Nucleus</keyword>
<dbReference type="Pfam" id="PF02825">
    <property type="entry name" value="WWE"/>
    <property type="match status" value="1"/>
</dbReference>
<reference evidence="16" key="1">
    <citation type="journal article" date="2023" name="G3 (Bethesda)">
        <title>Whole genome assemblies of Zophobas morio and Tenebrio molitor.</title>
        <authorList>
            <person name="Kaur S."/>
            <person name="Stinson S.A."/>
            <person name="diCenzo G.C."/>
        </authorList>
    </citation>
    <scope>NUCLEOTIDE SEQUENCE</scope>
    <source>
        <strain evidence="16">QUZm001</strain>
    </source>
</reference>
<feature type="compositionally biased region" description="Polar residues" evidence="13">
    <location>
        <begin position="1019"/>
        <end position="1028"/>
    </location>
</feature>
<evidence type="ECO:0000256" key="1">
    <source>
        <dbReference type="ARBA" id="ARBA00000885"/>
    </source>
</evidence>
<evidence type="ECO:0000256" key="10">
    <source>
        <dbReference type="ARBA" id="ARBA00023242"/>
    </source>
</evidence>
<protein>
    <recommendedName>
        <fullName evidence="12">E3 ubiquitin-protein ligase</fullName>
        <ecNumber evidence="12">2.3.2.26</ecNumber>
    </recommendedName>
</protein>
<dbReference type="CDD" id="cd00078">
    <property type="entry name" value="HECTc"/>
    <property type="match status" value="1"/>
</dbReference>
<name>A0AA38MFV7_9CUCU</name>
<feature type="domain" description="HECT" evidence="14">
    <location>
        <begin position="1713"/>
        <end position="2085"/>
    </location>
</feature>
<comment type="pathway">
    <text evidence="3 12">Protein modification; protein ubiquitination.</text>
</comment>
<evidence type="ECO:0000313" key="16">
    <source>
        <dbReference type="EMBL" id="KAJ3655042.1"/>
    </source>
</evidence>
<feature type="region of interest" description="Disordered" evidence="13">
    <location>
        <begin position="1128"/>
        <end position="1174"/>
    </location>
</feature>
<dbReference type="PROSITE" id="PS50237">
    <property type="entry name" value="HECT"/>
    <property type="match status" value="1"/>
</dbReference>
<dbReference type="Pfam" id="PF25579">
    <property type="entry name" value="TPR_TRIP12_N"/>
    <property type="match status" value="1"/>
</dbReference>
<feature type="active site" description="Glycyl thioester intermediate" evidence="11">
    <location>
        <position position="2052"/>
    </location>
</feature>
<feature type="compositionally biased region" description="Low complexity" evidence="13">
    <location>
        <begin position="1"/>
        <end position="11"/>
    </location>
</feature>
<dbReference type="Gene3D" id="3.30.2410.10">
    <property type="entry name" value="Hect, E3 ligase catalytic domain"/>
    <property type="match status" value="1"/>
</dbReference>
<feature type="region of interest" description="Disordered" evidence="13">
    <location>
        <begin position="1019"/>
        <end position="1116"/>
    </location>
</feature>
<feature type="compositionally biased region" description="Low complexity" evidence="13">
    <location>
        <begin position="1135"/>
        <end position="1150"/>
    </location>
</feature>
<dbReference type="GO" id="GO:0006281">
    <property type="term" value="P:DNA repair"/>
    <property type="evidence" value="ECO:0007669"/>
    <property type="project" value="UniProtKB-KW"/>
</dbReference>
<feature type="region of interest" description="Disordered" evidence="13">
    <location>
        <begin position="1500"/>
        <end position="1539"/>
    </location>
</feature>
<dbReference type="Gene3D" id="3.90.1750.10">
    <property type="entry name" value="Hect, E3 ligase catalytic domains"/>
    <property type="match status" value="1"/>
</dbReference>
<gene>
    <name evidence="16" type="ORF">Zmor_014186</name>
</gene>
<evidence type="ECO:0000256" key="8">
    <source>
        <dbReference type="ARBA" id="ARBA00022786"/>
    </source>
</evidence>
<dbReference type="SMART" id="SM00119">
    <property type="entry name" value="HECTc"/>
    <property type="match status" value="1"/>
</dbReference>
<dbReference type="InterPro" id="IPR045322">
    <property type="entry name" value="HECTD1/TRIP12-like"/>
</dbReference>
<dbReference type="GO" id="GO:0061630">
    <property type="term" value="F:ubiquitin protein ligase activity"/>
    <property type="evidence" value="ECO:0007669"/>
    <property type="project" value="UniProtKB-UniRule"/>
</dbReference>
<dbReference type="GO" id="GO:0000209">
    <property type="term" value="P:protein polyubiquitination"/>
    <property type="evidence" value="ECO:0007669"/>
    <property type="project" value="TreeGrafter"/>
</dbReference>
<dbReference type="SUPFAM" id="SSF48371">
    <property type="entry name" value="ARM repeat"/>
    <property type="match status" value="1"/>
</dbReference>
<feature type="region of interest" description="Disordered" evidence="13">
    <location>
        <begin position="1"/>
        <end position="108"/>
    </location>
</feature>
<feature type="region of interest" description="Disordered" evidence="13">
    <location>
        <begin position="848"/>
        <end position="885"/>
    </location>
</feature>
<feature type="compositionally biased region" description="Low complexity" evidence="13">
    <location>
        <begin position="178"/>
        <end position="187"/>
    </location>
</feature>
<evidence type="ECO:0000313" key="17">
    <source>
        <dbReference type="Proteomes" id="UP001168821"/>
    </source>
</evidence>
<comment type="subcellular location">
    <subcellularLocation>
        <location evidence="2">Nucleus</location>
        <location evidence="2">Nucleoplasm</location>
    </subcellularLocation>
</comment>
<evidence type="ECO:0000256" key="12">
    <source>
        <dbReference type="RuleBase" id="RU369009"/>
    </source>
</evidence>
<feature type="region of interest" description="Disordered" evidence="13">
    <location>
        <begin position="126"/>
        <end position="203"/>
    </location>
</feature>
<evidence type="ECO:0000256" key="7">
    <source>
        <dbReference type="ARBA" id="ARBA00022763"/>
    </source>
</evidence>
<dbReference type="FunFam" id="3.30.2160.10:FF:000013">
    <property type="entry name" value="E3 ubiquitin-protein ligase TRIP12 isoform X1"/>
    <property type="match status" value="1"/>
</dbReference>
<dbReference type="GO" id="GO:0008270">
    <property type="term" value="F:zinc ion binding"/>
    <property type="evidence" value="ECO:0007669"/>
    <property type="project" value="InterPro"/>
</dbReference>
<feature type="compositionally biased region" description="Low complexity" evidence="13">
    <location>
        <begin position="146"/>
        <end position="167"/>
    </location>
</feature>
<dbReference type="GO" id="GO:0016607">
    <property type="term" value="C:nuclear speck"/>
    <property type="evidence" value="ECO:0007669"/>
    <property type="project" value="TreeGrafter"/>
</dbReference>
<feature type="compositionally biased region" description="Low complexity" evidence="13">
    <location>
        <begin position="337"/>
        <end position="357"/>
    </location>
</feature>
<dbReference type="Gene3D" id="3.30.2160.10">
    <property type="entry name" value="Hect, E3 ligase catalytic domain"/>
    <property type="match status" value="1"/>
</dbReference>
<feature type="compositionally biased region" description="Basic residues" evidence="13">
    <location>
        <begin position="65"/>
        <end position="76"/>
    </location>
</feature>
<feature type="region of interest" description="Disordered" evidence="13">
    <location>
        <begin position="388"/>
        <end position="431"/>
    </location>
</feature>
<dbReference type="FunFam" id="1.25.10.10:FF:000689">
    <property type="entry name" value="HECT ubiquitin protein ligase family protein KAK"/>
    <property type="match status" value="1"/>
</dbReference>
<feature type="compositionally biased region" description="Low complexity" evidence="13">
    <location>
        <begin position="1503"/>
        <end position="1517"/>
    </location>
</feature>
<keyword evidence="5" id="KW-0597">Phosphoprotein</keyword>
<dbReference type="SMART" id="SM00678">
    <property type="entry name" value="WWE"/>
    <property type="match status" value="1"/>
</dbReference>
<feature type="compositionally biased region" description="Polar residues" evidence="13">
    <location>
        <begin position="272"/>
        <end position="284"/>
    </location>
</feature>
<comment type="similarity">
    <text evidence="4 12">Belongs to the UPL family. K-HECT subfamily.</text>
</comment>
<dbReference type="EC" id="2.3.2.26" evidence="12"/>
<dbReference type="InterPro" id="IPR016024">
    <property type="entry name" value="ARM-type_fold"/>
</dbReference>
<keyword evidence="7" id="KW-0227">DNA damage</keyword>
<dbReference type="SUPFAM" id="SSF117839">
    <property type="entry name" value="WWE domain"/>
    <property type="match status" value="1"/>
</dbReference>
<sequence length="2085" mass="231362">MADPANANAAASTSRRKRVLPPQPRPEAKRLRTQKEEDSKTRHSRRKISSPNVDNTEIDLADNKHPHRKATHRTPKTNKNEFTAPSTSKQLRNKQVIPSTSRTSRSHPDIFELELPEVTRQRRNFKKSEVINHRHNNIDNLKSDPEPSSSSVDSFNTEASTSKSSTSSKHKLKKFRKSSSSPTSYTGESEDQWDTAEKSDTSHRLGKLRIRYKLDIKDSVKQKHNHKRSDRSRNKNELNCNHKKYEVDPTNSDDSSERQSHVHKYPLRSHSRSLIQQNSESGYSHSRKSTSERGKRELVALGATSSQPTTREEQEPSRLTRSGAVLRRSTRNSKAHSSTTGSCASSSGASGSGSSSRRAARQHKVGAAAPALLTAPATHAAAAMAADQPDLPNNGLSVSEEPPSPQEATQAMPSSGGPSGPGADSESDDSEVGRLQALLEARGLPPHLFGALGPRMQHLLHRSMGSNSSVARAQALIPGLQATGDEGQQLQAVIEMCQVLVMGNEEILTGFPVKPVVQALITLLGMEHNFDIMNHACRALTYMMEALPRSSAIVVDAVPVFLEKLQVIQCMDVAEQSLTALDMLSRRHSKAILQARGVSACLMFLDFFSINAQRNALSITANCCLNLTSEEFQYVQESLPLLASRLTQQDKKCVESVCLAFSRLVDSFQLEPARLQEIASTELLTNLQQLLVVTPPVISTGTFITVLRMLSVMCANCPDLALTLLKQNIAETLLYLLTGSAEVNQDEVELIPRQPQEQFEITALIGELMPKLPTDGIFAVDALLERPSNVAKDQPVWQWRDDRGLWHAYDAVGSRIIEAAHLNGDDEVSLNTLGRIYTIDFHSMQQINEDTGTSRPVQRRFTPTSVQSGSAEPSHSGSRPNSASRDARVACLREERGLAAAFIRSLFSVLYEVYSSSAGPAVRCKCLKALLRMVYYASPELLKDVLKNQVVSSHIAGMMASSDLRIVVGALQMAEILMNKLPEEFGVHFRREGVIHQINRLADPEIPLGVSPPKSSCSATSFASTLNETQPGTSQPSSSSSHIANGSAASSHLSTPLTSSIYTSTPDTQRVQEADARSPSPSHVRLSDVLKRKRVPKRSGVSSRSKTRHEDLPLSPSLMQDLFTKAASLGNSTPSNSSRPRYSGSSSKTSFLQSLNPARWGRTMNSSHDRSYSKDTLNSLTKSASNSHITAGNREKTRTWVRDQASKFIETYSANEEDHHPATNVINRLKMAIEKLSTIRCGEALKELREILIESDVSPFEVNYSGLIKSLLVYLAEVDGPFDRDQRLRIMLHVFAGCPLETSVTTVHELNSTWMSALVSKLNGCVSQLEQFPVKVHDLPASSGAGRGGTSALKFFNTHQLKCNLQRHPDCTNLKQWKGGTVKIDPLALVQAIERYLVVRGYGRLRDKDSADSDDGDSDDDIDDTLAGVVISQSGARHKLQFLIGNNVLPYNMTVYQAVRQFSNNGNDQSETDTDNETPLGNVGIWVQTHVIYYRPLKEDPASSSKLSSSSGTSSSHSSRKGKGSSSKSTSRRKGDDLWNEGLTPLAHSPLTPFLSTQLPESVTIQDASLEVLCLLRILNALNRYWSTLYPSIEYRPIIPPTEFLNSKIAAKANRQLQDPLVIMTGNLPNWLQQIASVCPFLFPFETRQLLFYATSFDRDRALQRLLDMSPELSSSDSQERVTPRLDRRKRTISRVDILKQAEQVMQDLATSKALLEVQYENEVGTGLGPTLEFYALVSKELQKSNLELWNAPDSESSEYVNCPSGLFPCPLPRGAKVGQITKVKSKFRFLGKFMAKAVMDSRMLDLPFSISFYRWLLGQEHCLILADLKYVSPDIYRTLKKMHDIVRKRDAILDNFNLTSEQKEEEVEKLEFDGCPIGELGIDFVLPGHNVELMKSGKTIHVTIHNLHLYVKLITHWTLIEGVNRQMEALREGFESVFPLQNLRVFQPEELEAVFCGSPRDSIAGWDIKTLMECCKPDHGYTQDSRAIRFLFEVLSSYDREEQRMFVQFLTGSPRLPVGGFKALSPPLTVVRKTLEPNMNPDDFLPSVMTCVNYLKLPDYTSIEVMRSKLRLAASEGQHSFYLS</sequence>
<dbReference type="FunFam" id="3.30.2410.10:FF:000005">
    <property type="entry name" value="E3 ubiquitin-protein ligase TRIP12 isoform X1"/>
    <property type="match status" value="1"/>
</dbReference>
<keyword evidence="9" id="KW-0234">DNA repair</keyword>
<dbReference type="Pfam" id="PF00632">
    <property type="entry name" value="HECT"/>
    <property type="match status" value="1"/>
</dbReference>
<dbReference type="FunFam" id="3.90.1750.10:FF:000006">
    <property type="entry name" value="E3 ubiquitin-protein ligase TRIP12 isoform X1"/>
    <property type="match status" value="1"/>
</dbReference>
<feature type="compositionally biased region" description="Polar residues" evidence="13">
    <location>
        <begin position="1052"/>
        <end position="1069"/>
    </location>
</feature>
<dbReference type="InterPro" id="IPR057948">
    <property type="entry name" value="TPR_TRIP12_N"/>
</dbReference>
<dbReference type="InterPro" id="IPR011989">
    <property type="entry name" value="ARM-like"/>
</dbReference>
<dbReference type="GO" id="GO:0009966">
    <property type="term" value="P:regulation of signal transduction"/>
    <property type="evidence" value="ECO:0007669"/>
    <property type="project" value="UniProtKB-ARBA"/>
</dbReference>
<dbReference type="PANTHER" id="PTHR45670">
    <property type="entry name" value="E3 UBIQUITIN-PROTEIN LIGASE TRIP12"/>
    <property type="match status" value="1"/>
</dbReference>
<dbReference type="InterPro" id="IPR018123">
    <property type="entry name" value="WWE-dom_subgr"/>
</dbReference>
<dbReference type="InterPro" id="IPR000569">
    <property type="entry name" value="HECT_dom"/>
</dbReference>
<dbReference type="Gene3D" id="1.25.10.10">
    <property type="entry name" value="Leucine-rich Repeat Variant"/>
    <property type="match status" value="1"/>
</dbReference>
<proteinExistence type="inferred from homology"/>
<keyword evidence="8 11" id="KW-0833">Ubl conjugation pathway</keyword>
<dbReference type="SUPFAM" id="SSF56204">
    <property type="entry name" value="Hect, E3 ligase catalytic domain"/>
    <property type="match status" value="1"/>
</dbReference>
<accession>A0AA38MFV7</accession>
<feature type="compositionally biased region" description="Basic residues" evidence="13">
    <location>
        <begin position="168"/>
        <end position="177"/>
    </location>
</feature>
<feature type="compositionally biased region" description="Basic residues" evidence="13">
    <location>
        <begin position="261"/>
        <end position="271"/>
    </location>
</feature>
<comment type="catalytic activity">
    <reaction evidence="1 12">
        <text>S-ubiquitinyl-[E2 ubiquitin-conjugating enzyme]-L-cysteine + [acceptor protein]-L-lysine = [E2 ubiquitin-conjugating enzyme]-L-cysteine + N(6)-ubiquitinyl-[acceptor protein]-L-lysine.</text>
        <dbReference type="EC" id="2.3.2.26"/>
    </reaction>
</comment>
<evidence type="ECO:0000256" key="4">
    <source>
        <dbReference type="ARBA" id="ARBA00006331"/>
    </source>
</evidence>
<dbReference type="InterPro" id="IPR037197">
    <property type="entry name" value="WWE_dom_sf"/>
</dbReference>
<keyword evidence="6 12" id="KW-0808">Transferase</keyword>
<dbReference type="PROSITE" id="PS50918">
    <property type="entry name" value="WWE"/>
    <property type="match status" value="1"/>
</dbReference>
<dbReference type="FunFam" id="3.30.720.50:FF:000001">
    <property type="entry name" value="E3 ubiquitin-protein ligase TRIP12 isoform X1"/>
    <property type="match status" value="1"/>
</dbReference>
<evidence type="ECO:0000256" key="9">
    <source>
        <dbReference type="ARBA" id="ARBA00023204"/>
    </source>
</evidence>
<evidence type="ECO:0000259" key="14">
    <source>
        <dbReference type="PROSITE" id="PS50237"/>
    </source>
</evidence>
<feature type="domain" description="WWE" evidence="15">
    <location>
        <begin position="783"/>
        <end position="859"/>
    </location>
</feature>
<dbReference type="PANTHER" id="PTHR45670:SF13">
    <property type="entry name" value="E3 UBIQUITIN-PROTEIN LIGASE TRIP12"/>
    <property type="match status" value="1"/>
</dbReference>
<feature type="compositionally biased region" description="Polar residues" evidence="13">
    <location>
        <begin position="848"/>
        <end position="884"/>
    </location>
</feature>
<feature type="compositionally biased region" description="Basic and acidic residues" evidence="13">
    <location>
        <begin position="26"/>
        <end position="41"/>
    </location>
</feature>
<evidence type="ECO:0000256" key="5">
    <source>
        <dbReference type="ARBA" id="ARBA00022553"/>
    </source>
</evidence>
<comment type="caution">
    <text evidence="16">The sequence shown here is derived from an EMBL/GenBank/DDBJ whole genome shotgun (WGS) entry which is preliminary data.</text>
</comment>
<evidence type="ECO:0000256" key="6">
    <source>
        <dbReference type="ARBA" id="ARBA00022679"/>
    </source>
</evidence>
<evidence type="ECO:0000259" key="15">
    <source>
        <dbReference type="PROSITE" id="PS50918"/>
    </source>
</evidence>
<dbReference type="InterPro" id="IPR035983">
    <property type="entry name" value="Hect_E3_ubiquitin_ligase"/>
</dbReference>
<evidence type="ECO:0000256" key="13">
    <source>
        <dbReference type="SAM" id="MobiDB-lite"/>
    </source>
</evidence>
<feature type="region of interest" description="Disordered" evidence="13">
    <location>
        <begin position="216"/>
        <end position="365"/>
    </location>
</feature>
<dbReference type="GO" id="GO:0043161">
    <property type="term" value="P:proteasome-mediated ubiquitin-dependent protein catabolic process"/>
    <property type="evidence" value="ECO:0007669"/>
    <property type="project" value="TreeGrafter"/>
</dbReference>
<keyword evidence="17" id="KW-1185">Reference proteome</keyword>
<dbReference type="Gene3D" id="3.30.720.50">
    <property type="match status" value="1"/>
</dbReference>
<evidence type="ECO:0000256" key="2">
    <source>
        <dbReference type="ARBA" id="ARBA00004642"/>
    </source>
</evidence>
<feature type="compositionally biased region" description="Low complexity" evidence="13">
    <location>
        <begin position="1029"/>
        <end position="1051"/>
    </location>
</feature>
<feature type="compositionally biased region" description="Low complexity" evidence="13">
    <location>
        <begin position="413"/>
        <end position="424"/>
    </location>
</feature>
<feature type="compositionally biased region" description="Basic and acidic residues" evidence="13">
    <location>
        <begin position="289"/>
        <end position="298"/>
    </location>
</feature>
<dbReference type="InterPro" id="IPR004170">
    <property type="entry name" value="WWE_dom"/>
</dbReference>
<feature type="compositionally biased region" description="Polar residues" evidence="13">
    <location>
        <begin position="80"/>
        <end position="90"/>
    </location>
</feature>
<evidence type="ECO:0000256" key="3">
    <source>
        <dbReference type="ARBA" id="ARBA00004906"/>
    </source>
</evidence>
<dbReference type="Proteomes" id="UP001168821">
    <property type="component" value="Unassembled WGS sequence"/>
</dbReference>
<organism evidence="16 17">
    <name type="scientific">Zophobas morio</name>
    <dbReference type="NCBI Taxonomy" id="2755281"/>
    <lineage>
        <taxon>Eukaryota</taxon>
        <taxon>Metazoa</taxon>
        <taxon>Ecdysozoa</taxon>
        <taxon>Arthropoda</taxon>
        <taxon>Hexapoda</taxon>
        <taxon>Insecta</taxon>
        <taxon>Pterygota</taxon>
        <taxon>Neoptera</taxon>
        <taxon>Endopterygota</taxon>
        <taxon>Coleoptera</taxon>
        <taxon>Polyphaga</taxon>
        <taxon>Cucujiformia</taxon>
        <taxon>Tenebrionidae</taxon>
        <taxon>Zophobas</taxon>
    </lineage>
</organism>
<evidence type="ECO:0000256" key="11">
    <source>
        <dbReference type="PROSITE-ProRule" id="PRU00104"/>
    </source>
</evidence>